<name>A0ABX6P0Q6_9BURK</name>
<evidence type="ECO:0000256" key="1">
    <source>
        <dbReference type="SAM" id="Phobius"/>
    </source>
</evidence>
<keyword evidence="1" id="KW-1133">Transmembrane helix</keyword>
<reference evidence="2 3" key="1">
    <citation type="submission" date="2020-05" db="EMBL/GenBank/DDBJ databases">
        <title>Ramlibacter rhizophilus sp. nov., isolated from rhizosphere soil of national flower Mugunghwa from South Korea.</title>
        <authorList>
            <person name="Zheng-Fei Y."/>
            <person name="Huan T."/>
        </authorList>
    </citation>
    <scope>NUCLEOTIDE SEQUENCE [LARGE SCALE GENOMIC DNA]</scope>
    <source>
        <strain evidence="2 3">H242</strain>
    </source>
</reference>
<reference evidence="2 3" key="2">
    <citation type="submission" date="2020-05" db="EMBL/GenBank/DDBJ databases">
        <authorList>
            <person name="Khan S.A."/>
            <person name="Jeon C.O."/>
            <person name="Chun B.H."/>
        </authorList>
    </citation>
    <scope>NUCLEOTIDE SEQUENCE [LARGE SCALE GENOMIC DNA]</scope>
    <source>
        <strain evidence="2 3">H242</strain>
    </source>
</reference>
<accession>A0ABX6P0Q6</accession>
<protein>
    <submittedName>
        <fullName evidence="2">Uncharacterized protein</fullName>
    </submittedName>
</protein>
<proteinExistence type="predicted"/>
<keyword evidence="3" id="KW-1185">Reference proteome</keyword>
<keyword evidence="1" id="KW-0472">Membrane</keyword>
<evidence type="ECO:0000313" key="3">
    <source>
        <dbReference type="Proteomes" id="UP000500826"/>
    </source>
</evidence>
<dbReference type="Proteomes" id="UP000500826">
    <property type="component" value="Chromosome"/>
</dbReference>
<feature type="transmembrane region" description="Helical" evidence="1">
    <location>
        <begin position="46"/>
        <end position="77"/>
    </location>
</feature>
<gene>
    <name evidence="2" type="ORF">HK414_04875</name>
</gene>
<evidence type="ECO:0000313" key="2">
    <source>
        <dbReference type="EMBL" id="QJW83640.1"/>
    </source>
</evidence>
<organism evidence="2 3">
    <name type="scientific">Ramlibacter terrae</name>
    <dbReference type="NCBI Taxonomy" id="2732511"/>
    <lineage>
        <taxon>Bacteria</taxon>
        <taxon>Pseudomonadati</taxon>
        <taxon>Pseudomonadota</taxon>
        <taxon>Betaproteobacteria</taxon>
        <taxon>Burkholderiales</taxon>
        <taxon>Comamonadaceae</taxon>
        <taxon>Ramlibacter</taxon>
    </lineage>
</organism>
<dbReference type="EMBL" id="CP053418">
    <property type="protein sequence ID" value="QJW83640.1"/>
    <property type="molecule type" value="Genomic_DNA"/>
</dbReference>
<keyword evidence="1" id="KW-0812">Transmembrane</keyword>
<feature type="transmembrane region" description="Helical" evidence="1">
    <location>
        <begin position="12"/>
        <end position="34"/>
    </location>
</feature>
<sequence length="89" mass="9707">MEKERLRREAMRNLNGLMAAFVCVFSFGWLYYALSQPKPIASATELAVLALAACVASAAMLVLSFHLAMSIFAITVLADSAAVLRPREE</sequence>